<reference evidence="1 2" key="2">
    <citation type="submission" date="2019-09" db="EMBL/GenBank/DDBJ databases">
        <authorList>
            <person name="Jin C."/>
        </authorList>
    </citation>
    <scope>NUCLEOTIDE SEQUENCE [LARGE SCALE GENOMIC DNA]</scope>
    <source>
        <strain evidence="1 2">BN140002</strain>
    </source>
</reference>
<organism evidence="1 2">
    <name type="scientific">Salinarimonas soli</name>
    <dbReference type="NCBI Taxonomy" id="1638099"/>
    <lineage>
        <taxon>Bacteria</taxon>
        <taxon>Pseudomonadati</taxon>
        <taxon>Pseudomonadota</taxon>
        <taxon>Alphaproteobacteria</taxon>
        <taxon>Hyphomicrobiales</taxon>
        <taxon>Salinarimonadaceae</taxon>
        <taxon>Salinarimonas</taxon>
    </lineage>
</organism>
<proteinExistence type="predicted"/>
<protein>
    <submittedName>
        <fullName evidence="1">Uncharacterized protein</fullName>
    </submittedName>
</protein>
<accession>A0A5B2VGA7</accession>
<keyword evidence="2" id="KW-1185">Reference proteome</keyword>
<evidence type="ECO:0000313" key="1">
    <source>
        <dbReference type="EMBL" id="KAA2238121.1"/>
    </source>
</evidence>
<reference evidence="1 2" key="1">
    <citation type="submission" date="2019-09" db="EMBL/GenBank/DDBJ databases">
        <title>Salinarimonas rosea gen. nov., sp. nov., a new member of the a-2 subgroup of the Proteobacteria.</title>
        <authorList>
            <person name="Liu J."/>
        </authorList>
    </citation>
    <scope>NUCLEOTIDE SEQUENCE [LARGE SCALE GENOMIC DNA]</scope>
    <source>
        <strain evidence="1 2">BN140002</strain>
    </source>
</reference>
<gene>
    <name evidence="1" type="ORF">F0L46_06510</name>
</gene>
<dbReference type="EMBL" id="VUOA01000015">
    <property type="protein sequence ID" value="KAA2238121.1"/>
    <property type="molecule type" value="Genomic_DNA"/>
</dbReference>
<evidence type="ECO:0000313" key="2">
    <source>
        <dbReference type="Proteomes" id="UP000323142"/>
    </source>
</evidence>
<dbReference type="Gene3D" id="2.40.320.10">
    <property type="entry name" value="Hypothetical Protein Pfu-838710-001"/>
    <property type="match status" value="1"/>
</dbReference>
<comment type="caution">
    <text evidence="1">The sequence shown here is derived from an EMBL/GenBank/DDBJ whole genome shotgun (WGS) entry which is preliminary data.</text>
</comment>
<dbReference type="RefSeq" id="WP_149816249.1">
    <property type="nucleotide sequence ID" value="NZ_VUOA01000015.1"/>
</dbReference>
<sequence>MSVIRRFLIAPSLARLIRRSLGASRLTEAHMATVPGRHVHVHVEPEAAHLVLSTAQDTEWFPLSPSQAESLMEAAAGRVTYDRTEINIDGALVRIDSFVAPGPLDVAGIEFADAAAAAAFETPIWLGHEITHEKNCDNRSIALHNLSLAVEMPISDAIVEAVLDLVDQQELRALLGRAKVQTAAETPSPVEAFDHMDAAVAA</sequence>
<dbReference type="Proteomes" id="UP000323142">
    <property type="component" value="Unassembled WGS sequence"/>
</dbReference>
<name>A0A5B2VGA7_9HYPH</name>
<dbReference type="AlphaFoldDB" id="A0A5B2VGA7"/>
<dbReference type="OrthoDB" id="8019108at2"/>